<evidence type="ECO:0000256" key="2">
    <source>
        <dbReference type="ARBA" id="ARBA00010617"/>
    </source>
</evidence>
<dbReference type="Proteomes" id="UP000504609">
    <property type="component" value="Unplaced"/>
</dbReference>
<keyword evidence="8 11" id="KW-0408">Iron</keyword>
<evidence type="ECO:0000256" key="5">
    <source>
        <dbReference type="ARBA" id="ARBA00022723"/>
    </source>
</evidence>
<evidence type="ECO:0000313" key="15">
    <source>
        <dbReference type="RefSeq" id="XP_022924709.1"/>
    </source>
</evidence>
<name>A0A6J1E9Z3_CUCMO</name>
<comment type="similarity">
    <text evidence="2 12">Belongs to the cytochrome P450 family.</text>
</comment>
<dbReference type="GO" id="GO:0016020">
    <property type="term" value="C:membrane"/>
    <property type="evidence" value="ECO:0007669"/>
    <property type="project" value="UniProtKB-SubCell"/>
</dbReference>
<dbReference type="AlphaFoldDB" id="A0A6J1E9Z3"/>
<accession>A0A6J1E9Z3</accession>
<sequence length="538" mass="61366">MVKCANKWVIKALNWGSADRESMWNWIWAVGLGLLGVWGWKILNWMWLTPKRLEKCLRHQGLAGNSYRLLFGDSKDTAAAVRQAKTQPISFSHRIAARATPSSHITIHRYGKDSFTWIGPTPRVYITHPEQVKVVFSQINDIRKATLFPFRRRMGGGVVSLEGAKWAKHRKIINPAFHMEKLKDMFPAFSQSCSEMINKWEMMITKEGCCELDVWPDLQNMAADVISRTAFGSSYEEGKKIFQLLKQWASLLMAYVMKGVYFIPGLRFLPTKLNKRMDEINGNIRDMIWGIINKRQNAMKKGEASNDDLLGILLESNSREIQEHKNKKDVGMSMEEVIAECRLFYFAGQETTAALLAWTMVLLGRYSEWQDRARAEVLEIFGDNKKFDFDGLSRLKIVTMILNEVLRLYPPVGLLSREIHKETKLGNLTLPVGVSIGIPIVCIHQDPTLWGEDASEFKPERFVEGISKATKNQVCFIPFGWGPRICLGQNFAMIEAKIALSMILQRFSFELSPSYTHAPITNVTIQPQHGAHLILPML</sequence>
<dbReference type="PRINTS" id="PR00385">
    <property type="entry name" value="P450"/>
</dbReference>
<dbReference type="GO" id="GO:0016705">
    <property type="term" value="F:oxidoreductase activity, acting on paired donors, with incorporation or reduction of molecular oxygen"/>
    <property type="evidence" value="ECO:0007669"/>
    <property type="project" value="InterPro"/>
</dbReference>
<gene>
    <name evidence="15" type="primary">LOC111432119</name>
</gene>
<dbReference type="Pfam" id="PF00067">
    <property type="entry name" value="p450"/>
    <property type="match status" value="1"/>
</dbReference>
<dbReference type="GeneID" id="111432119"/>
<keyword evidence="9 12" id="KW-0503">Monooxygenase</keyword>
<proteinExistence type="inferred from homology"/>
<dbReference type="PANTHER" id="PTHR24282:SF255">
    <property type="entry name" value="CYTOCHROME P450 72A11-RELATED"/>
    <property type="match status" value="1"/>
</dbReference>
<keyword evidence="10 13" id="KW-0472">Membrane</keyword>
<dbReference type="GO" id="GO:0020037">
    <property type="term" value="F:heme binding"/>
    <property type="evidence" value="ECO:0007669"/>
    <property type="project" value="InterPro"/>
</dbReference>
<dbReference type="RefSeq" id="XP_022924709.1">
    <property type="nucleotide sequence ID" value="XM_023068941.1"/>
</dbReference>
<keyword evidence="3 11" id="KW-0349">Heme</keyword>
<dbReference type="CDD" id="cd20642">
    <property type="entry name" value="CYP72"/>
    <property type="match status" value="1"/>
</dbReference>
<evidence type="ECO:0000256" key="13">
    <source>
        <dbReference type="SAM" id="Phobius"/>
    </source>
</evidence>
<evidence type="ECO:0000256" key="1">
    <source>
        <dbReference type="ARBA" id="ARBA00004167"/>
    </source>
</evidence>
<dbReference type="PANTHER" id="PTHR24282">
    <property type="entry name" value="CYTOCHROME P450 FAMILY MEMBER"/>
    <property type="match status" value="1"/>
</dbReference>
<keyword evidence="6 13" id="KW-1133">Transmembrane helix</keyword>
<evidence type="ECO:0000313" key="14">
    <source>
        <dbReference type="Proteomes" id="UP000504609"/>
    </source>
</evidence>
<dbReference type="PRINTS" id="PR00463">
    <property type="entry name" value="EP450I"/>
</dbReference>
<evidence type="ECO:0000256" key="3">
    <source>
        <dbReference type="ARBA" id="ARBA00022617"/>
    </source>
</evidence>
<evidence type="ECO:0000256" key="8">
    <source>
        <dbReference type="ARBA" id="ARBA00023004"/>
    </source>
</evidence>
<dbReference type="GO" id="GO:0004497">
    <property type="term" value="F:monooxygenase activity"/>
    <property type="evidence" value="ECO:0007669"/>
    <property type="project" value="UniProtKB-KW"/>
</dbReference>
<dbReference type="InterPro" id="IPR001128">
    <property type="entry name" value="Cyt_P450"/>
</dbReference>
<evidence type="ECO:0000256" key="7">
    <source>
        <dbReference type="ARBA" id="ARBA00023002"/>
    </source>
</evidence>
<reference evidence="15" key="1">
    <citation type="submission" date="2025-08" db="UniProtKB">
        <authorList>
            <consortium name="RefSeq"/>
        </authorList>
    </citation>
    <scope>IDENTIFICATION</scope>
    <source>
        <tissue evidence="15">Young leaves</tissue>
    </source>
</reference>
<organism evidence="14 15">
    <name type="scientific">Cucurbita moschata</name>
    <name type="common">Winter crookneck squash</name>
    <name type="synonym">Cucurbita pepo var. moschata</name>
    <dbReference type="NCBI Taxonomy" id="3662"/>
    <lineage>
        <taxon>Eukaryota</taxon>
        <taxon>Viridiplantae</taxon>
        <taxon>Streptophyta</taxon>
        <taxon>Embryophyta</taxon>
        <taxon>Tracheophyta</taxon>
        <taxon>Spermatophyta</taxon>
        <taxon>Magnoliopsida</taxon>
        <taxon>eudicotyledons</taxon>
        <taxon>Gunneridae</taxon>
        <taxon>Pentapetalae</taxon>
        <taxon>rosids</taxon>
        <taxon>fabids</taxon>
        <taxon>Cucurbitales</taxon>
        <taxon>Cucurbitaceae</taxon>
        <taxon>Cucurbiteae</taxon>
        <taxon>Cucurbita</taxon>
    </lineage>
</organism>
<comment type="cofactor">
    <cofactor evidence="11">
        <name>heme</name>
        <dbReference type="ChEBI" id="CHEBI:30413"/>
    </cofactor>
</comment>
<keyword evidence="7 12" id="KW-0560">Oxidoreductase</keyword>
<dbReference type="InterPro" id="IPR050665">
    <property type="entry name" value="Cytochrome_P450_Monooxygen"/>
</dbReference>
<feature type="binding site" description="axial binding residue" evidence="11">
    <location>
        <position position="486"/>
    </location>
    <ligand>
        <name>heme</name>
        <dbReference type="ChEBI" id="CHEBI:30413"/>
    </ligand>
    <ligandPart>
        <name>Fe</name>
        <dbReference type="ChEBI" id="CHEBI:18248"/>
    </ligandPart>
</feature>
<protein>
    <submittedName>
        <fullName evidence="15">Cytochrome P450 CYP72A219-like isoform X2</fullName>
    </submittedName>
</protein>
<evidence type="ECO:0000256" key="12">
    <source>
        <dbReference type="RuleBase" id="RU000461"/>
    </source>
</evidence>
<dbReference type="InterPro" id="IPR036396">
    <property type="entry name" value="Cyt_P450_sf"/>
</dbReference>
<dbReference type="PROSITE" id="PS00086">
    <property type="entry name" value="CYTOCHROME_P450"/>
    <property type="match status" value="1"/>
</dbReference>
<dbReference type="FunFam" id="1.10.630.10:FF:000029">
    <property type="entry name" value="Cytochrome P450 734A1"/>
    <property type="match status" value="1"/>
</dbReference>
<evidence type="ECO:0000256" key="6">
    <source>
        <dbReference type="ARBA" id="ARBA00022989"/>
    </source>
</evidence>
<keyword evidence="14" id="KW-1185">Reference proteome</keyword>
<feature type="transmembrane region" description="Helical" evidence="13">
    <location>
        <begin position="26"/>
        <end position="48"/>
    </location>
</feature>
<evidence type="ECO:0000256" key="9">
    <source>
        <dbReference type="ARBA" id="ARBA00023033"/>
    </source>
</evidence>
<dbReference type="SUPFAM" id="SSF48264">
    <property type="entry name" value="Cytochrome P450"/>
    <property type="match status" value="1"/>
</dbReference>
<dbReference type="Gene3D" id="1.10.630.10">
    <property type="entry name" value="Cytochrome P450"/>
    <property type="match status" value="1"/>
</dbReference>
<comment type="subcellular location">
    <subcellularLocation>
        <location evidence="1">Membrane</location>
        <topology evidence="1">Single-pass membrane protein</topology>
    </subcellularLocation>
</comment>
<dbReference type="InterPro" id="IPR017972">
    <property type="entry name" value="Cyt_P450_CS"/>
</dbReference>
<keyword evidence="5 11" id="KW-0479">Metal-binding</keyword>
<evidence type="ECO:0000256" key="11">
    <source>
        <dbReference type="PIRSR" id="PIRSR602401-1"/>
    </source>
</evidence>
<dbReference type="GO" id="GO:0005506">
    <property type="term" value="F:iron ion binding"/>
    <property type="evidence" value="ECO:0007669"/>
    <property type="project" value="InterPro"/>
</dbReference>
<evidence type="ECO:0000256" key="4">
    <source>
        <dbReference type="ARBA" id="ARBA00022692"/>
    </source>
</evidence>
<keyword evidence="4 13" id="KW-0812">Transmembrane</keyword>
<dbReference type="InterPro" id="IPR002401">
    <property type="entry name" value="Cyt_P450_E_grp-I"/>
</dbReference>
<evidence type="ECO:0000256" key="10">
    <source>
        <dbReference type="ARBA" id="ARBA00023136"/>
    </source>
</evidence>